<dbReference type="InterPro" id="IPR032979">
    <property type="entry name" value="ENGase"/>
</dbReference>
<comment type="caution">
    <text evidence="4">The sequence shown here is derived from an EMBL/GenBank/DDBJ whole genome shotgun (WGS) entry which is preliminary data.</text>
</comment>
<dbReference type="PANTHER" id="PTHR13246:SF1">
    <property type="entry name" value="CYTOSOLIC ENDO-BETA-N-ACETYLGLUCOSAMINIDASE"/>
    <property type="match status" value="1"/>
</dbReference>
<dbReference type="eggNOG" id="COG4724">
    <property type="taxonomic scope" value="Bacteria"/>
</dbReference>
<dbReference type="RefSeq" id="WP_007897195.1">
    <property type="nucleotide sequence ID" value="NZ_JH379366.1"/>
</dbReference>
<dbReference type="Pfam" id="PF21910">
    <property type="entry name" value="GH85_C"/>
    <property type="match status" value="1"/>
</dbReference>
<dbReference type="InterPro" id="IPR005201">
    <property type="entry name" value="TIM_ENGase"/>
</dbReference>
<evidence type="ECO:0000313" key="4">
    <source>
        <dbReference type="EMBL" id="EHJ41833.1"/>
    </source>
</evidence>
<dbReference type="InterPro" id="IPR008979">
    <property type="entry name" value="Galactose-bd-like_sf"/>
</dbReference>
<reference evidence="4 5" key="1">
    <citation type="submission" date="2011-08" db="EMBL/GenBank/DDBJ databases">
        <authorList>
            <person name="Weinstock G."/>
            <person name="Sodergren E."/>
            <person name="Clifton S."/>
            <person name="Fulton L."/>
            <person name="Fulton B."/>
            <person name="Courtney L."/>
            <person name="Fronick C."/>
            <person name="Harrison M."/>
            <person name="Strong C."/>
            <person name="Farmer C."/>
            <person name="Delahaunty K."/>
            <person name="Markovic C."/>
            <person name="Hall O."/>
            <person name="Minx P."/>
            <person name="Tomlinson C."/>
            <person name="Mitreva M."/>
            <person name="Hou S."/>
            <person name="Chen J."/>
            <person name="Wollam A."/>
            <person name="Pepin K.H."/>
            <person name="Johnson M."/>
            <person name="Bhonagiri V."/>
            <person name="Zhang X."/>
            <person name="Suruliraj S."/>
            <person name="Warren W."/>
            <person name="Chinwalla A."/>
            <person name="Mardis E.R."/>
            <person name="Wilson R.K."/>
        </authorList>
    </citation>
    <scope>NUCLEOTIDE SEQUENCE [LARGE SCALE GENOMIC DNA]</scope>
    <source>
        <strain evidence="4 5">DSM 18206</strain>
    </source>
</reference>
<evidence type="ECO:0000256" key="1">
    <source>
        <dbReference type="SAM" id="SignalP"/>
    </source>
</evidence>
<feature type="domain" description="F5/8 type C" evidence="2">
    <location>
        <begin position="743"/>
        <end position="888"/>
    </location>
</feature>
<dbReference type="SUPFAM" id="SSF49785">
    <property type="entry name" value="Galactose-binding domain-like"/>
    <property type="match status" value="1"/>
</dbReference>
<dbReference type="GeneID" id="78336218"/>
<dbReference type="InterPro" id="IPR035986">
    <property type="entry name" value="PKD_dom_sf"/>
</dbReference>
<dbReference type="Gene3D" id="3.20.20.80">
    <property type="entry name" value="Glycosidases"/>
    <property type="match status" value="1"/>
</dbReference>
<dbReference type="CDD" id="cd00146">
    <property type="entry name" value="PKD"/>
    <property type="match status" value="1"/>
</dbReference>
<dbReference type="InterPro" id="IPR000421">
    <property type="entry name" value="FA58C"/>
</dbReference>
<dbReference type="PROSITE" id="PS50022">
    <property type="entry name" value="FA58C_3"/>
    <property type="match status" value="1"/>
</dbReference>
<dbReference type="Gene3D" id="2.60.120.260">
    <property type="entry name" value="Galactose-binding domain-like"/>
    <property type="match status" value="2"/>
</dbReference>
<dbReference type="PANTHER" id="PTHR13246">
    <property type="entry name" value="ENDO BETA N-ACETYLGLUCOSAMINIDASE"/>
    <property type="match status" value="1"/>
</dbReference>
<evidence type="ECO:0000259" key="3">
    <source>
        <dbReference type="PROSITE" id="PS50093"/>
    </source>
</evidence>
<dbReference type="GO" id="GO:0033925">
    <property type="term" value="F:mannosyl-glycoprotein endo-beta-N-acetylglucosaminidase activity"/>
    <property type="evidence" value="ECO:0007669"/>
    <property type="project" value="InterPro"/>
</dbReference>
<name>G6AUR2_9BACT</name>
<dbReference type="PATRIC" id="fig|1002367.3.peg.279"/>
<evidence type="ECO:0000313" key="5">
    <source>
        <dbReference type="Proteomes" id="UP000004407"/>
    </source>
</evidence>
<dbReference type="GO" id="GO:0005829">
    <property type="term" value="C:cytosol"/>
    <property type="evidence" value="ECO:0007669"/>
    <property type="project" value="UniProtKB-SubCell"/>
</dbReference>
<dbReference type="InterPro" id="IPR054110">
    <property type="entry name" value="EndoD-like_D2"/>
</dbReference>
<dbReference type="InterPro" id="IPR000601">
    <property type="entry name" value="PKD_dom"/>
</dbReference>
<dbReference type="Gene3D" id="2.60.40.10">
    <property type="entry name" value="Immunoglobulins"/>
    <property type="match status" value="1"/>
</dbReference>
<dbReference type="AlphaFoldDB" id="G6AUR2"/>
<evidence type="ECO:0000259" key="2">
    <source>
        <dbReference type="PROSITE" id="PS50022"/>
    </source>
</evidence>
<gene>
    <name evidence="4" type="ORF">HMPREF0673_00347</name>
</gene>
<organism evidence="4 5">
    <name type="scientific">Leyella stercorea DSM 18206</name>
    <dbReference type="NCBI Taxonomy" id="1002367"/>
    <lineage>
        <taxon>Bacteria</taxon>
        <taxon>Pseudomonadati</taxon>
        <taxon>Bacteroidota</taxon>
        <taxon>Bacteroidia</taxon>
        <taxon>Bacteroidales</taxon>
        <taxon>Prevotellaceae</taxon>
        <taxon>Leyella</taxon>
    </lineage>
</organism>
<dbReference type="InterPro" id="IPR013783">
    <property type="entry name" value="Ig-like_fold"/>
</dbReference>
<feature type="chain" id="PRO_5003485017" evidence="1">
    <location>
        <begin position="22"/>
        <end position="1199"/>
    </location>
</feature>
<feature type="domain" description="PKD" evidence="3">
    <location>
        <begin position="658"/>
        <end position="738"/>
    </location>
</feature>
<dbReference type="SUPFAM" id="SSF49299">
    <property type="entry name" value="PKD domain"/>
    <property type="match status" value="1"/>
</dbReference>
<protein>
    <submittedName>
        <fullName evidence="4">F5/8 type C domain protein</fullName>
    </submittedName>
</protein>
<dbReference type="HOGENOM" id="CLU_251334_0_0_10"/>
<dbReference type="Proteomes" id="UP000004407">
    <property type="component" value="Unassembled WGS sequence"/>
</dbReference>
<dbReference type="PROSITE" id="PS50093">
    <property type="entry name" value="PKD"/>
    <property type="match status" value="1"/>
</dbReference>
<keyword evidence="1" id="KW-0732">Signal</keyword>
<dbReference type="Pfam" id="PF00754">
    <property type="entry name" value="F5_F8_type_C"/>
    <property type="match status" value="1"/>
</dbReference>
<proteinExistence type="predicted"/>
<feature type="signal peptide" evidence="1">
    <location>
        <begin position="1"/>
        <end position="21"/>
    </location>
</feature>
<accession>G6AUR2</accession>
<dbReference type="eggNOG" id="COG3291">
    <property type="taxonomic scope" value="Bacteria"/>
</dbReference>
<dbReference type="Pfam" id="PF03644">
    <property type="entry name" value="Glyco_hydro_85"/>
    <property type="match status" value="1"/>
</dbReference>
<dbReference type="EMBL" id="AFZZ01000044">
    <property type="protein sequence ID" value="EHJ41833.1"/>
    <property type="molecule type" value="Genomic_DNA"/>
</dbReference>
<sequence length="1199" mass="133753">MKLNRLILAAVAALFVQSSYAQQPYGGCWHPDDIKNWSPETDKDAKFNRSRVPLAKRFKEPTLMKANSQQYYEGQICNAPILFPTCSMCPSQGAYNFLGYQPTYWQYMDKLVYWAGSASEGIIIPPPAGSIDAAHQSGVKVLGQVFFPPYAFGGNQAWVRQMLTKENGVYIYAKKLYEIAKYIGFDGWFINEETGGGSESEWVGFIKEFNKIADANGDTHMEIQWYNAEYSPNVTILKSHKNTSQFLEYGSPGDYRRYASQLGCTEAETFSKIYGGVQVASSGHTGFERDLQKAMPTSGHVGSLDLFCPEEKTWKDNVRNLLGKNDTGPDAYYAIKETFKNEMQMWTNYAGDPTVTTDEWSGISGHVLERSVISSMPFTTSFCVGVGKHRFVEGEKVATQDWYHSGVQSIMPTWRYWMENKDDASFEINWEDAWNFGSSLKLKGGSAFSGDHLWRLYKTQLAVNGGGTLRLVYKSSNTTNASVEVKLSTTSSVNPDVTLSAPKTTTKNGWTVAEYDLSSLNGKTIYMIGLNVKAKFTVYDYELSLGELSVLPANYAPAPVEVKNLATTSTLGNVQGDARLTWDFDYTADFDHFDIYKENEDGTRTMVGQTRDEAFYVPTFQRKDNEAYVKFIVTPVMKDMRQQKGKSIVLDYPQATAPVVSFTISNSYLKVGESATITANGTGNPTAFKWTLPEGLKLANGFSLTDQTITVVAEKVGKQRVTVDVTNAIGTSTTSSNILDVMTEEEYKKIYNVVYQKKVLGYSGSTNYKEVPDKIIDGETNPTSASDKWCNVSADNWVTFDLQSVYRIYSFKIFDGNAGPESGVDQIDSYQILLSEDNEHWTTVVDTYNRQKESIKTDYIAPMRARYVKLVPHVNGILRIWEFEVYGKKDNSMKLSTLTNNVTMNAGESYNINVTYDLGEGATKADKFECVATSKNGNVTIGTIKENVKKNTFVIPVTAKQRMGDDVVTIRVVNGDDYEEIAVQVEVDATTQPNVLKGKTAEVRHYENDYSFEAAFKKYDVSGLTDGNKADEALTDIEAPSTHRDDVWVIFTAPEGKQWDLAKVIVNIPNENYAENDNNEMNYVNKDVKIAVGDDLTRMNTAKTFSGLKKVSELSYIFPESVKTKYLAVICNLYVYSLPSMAEVSAYEQFADPTAINNATVQNAVKGIYTVNGTKLNALQKGLNIVKFADGTVQKVLVK</sequence>